<dbReference type="EMBL" id="AP019400">
    <property type="protein sequence ID" value="BBI33575.1"/>
    <property type="molecule type" value="Genomic_DNA"/>
</dbReference>
<evidence type="ECO:0000256" key="1">
    <source>
        <dbReference type="SAM" id="Phobius"/>
    </source>
</evidence>
<accession>A0A3T1D675</accession>
<name>A0A3T1D675_9BACL</name>
<evidence type="ECO:0000313" key="2">
    <source>
        <dbReference type="EMBL" id="BBI33575.1"/>
    </source>
</evidence>
<keyword evidence="1" id="KW-0812">Transmembrane</keyword>
<feature type="transmembrane region" description="Helical" evidence="1">
    <location>
        <begin position="9"/>
        <end position="26"/>
    </location>
</feature>
<keyword evidence="1" id="KW-0472">Membrane</keyword>
<keyword evidence="3" id="KW-1185">Reference proteome</keyword>
<sequence>MSVETGKNITFIVLILTVISYAFGSFTDELNLITLARIFLSSTFIYIALDFAYHFFIRPKP</sequence>
<dbReference type="Proteomes" id="UP000289856">
    <property type="component" value="Chromosome"/>
</dbReference>
<proteinExistence type="predicted"/>
<dbReference type="AlphaFoldDB" id="A0A3T1D675"/>
<organism evidence="2 3">
    <name type="scientific">Cohnella abietis</name>
    <dbReference type="NCBI Taxonomy" id="2507935"/>
    <lineage>
        <taxon>Bacteria</taxon>
        <taxon>Bacillati</taxon>
        <taxon>Bacillota</taxon>
        <taxon>Bacilli</taxon>
        <taxon>Bacillales</taxon>
        <taxon>Paenibacillaceae</taxon>
        <taxon>Cohnella</taxon>
    </lineage>
</organism>
<feature type="transmembrane region" description="Helical" evidence="1">
    <location>
        <begin position="32"/>
        <end position="56"/>
    </location>
</feature>
<evidence type="ECO:0000313" key="3">
    <source>
        <dbReference type="Proteomes" id="UP000289856"/>
    </source>
</evidence>
<gene>
    <name evidence="2" type="ORF">KCTCHS21_29740</name>
</gene>
<dbReference type="KEGG" id="cohn:KCTCHS21_29740"/>
<protein>
    <submittedName>
        <fullName evidence="2">Uncharacterized protein</fullName>
    </submittedName>
</protein>
<keyword evidence="1" id="KW-1133">Transmembrane helix</keyword>
<reference evidence="2 3" key="1">
    <citation type="submission" date="2019-01" db="EMBL/GenBank/DDBJ databases">
        <title>Complete genome sequence of Cohnella hallensis HS21 isolated from Korean fir (Abies koreana) rhizospheric soil.</title>
        <authorList>
            <person name="Jiang L."/>
            <person name="Kang S.W."/>
            <person name="Kim S."/>
            <person name="Jung J."/>
            <person name="Kim C.Y."/>
            <person name="Kim D.H."/>
            <person name="Kim S.W."/>
            <person name="Lee J."/>
        </authorList>
    </citation>
    <scope>NUCLEOTIDE SEQUENCE [LARGE SCALE GENOMIC DNA]</scope>
    <source>
        <strain evidence="2 3">HS21</strain>
    </source>
</reference>